<evidence type="ECO:0000313" key="7">
    <source>
        <dbReference type="EMBL" id="CAB4543370.1"/>
    </source>
</evidence>
<name>A0A6J6BVZ2_9ZZZZ</name>
<reference evidence="7" key="1">
    <citation type="submission" date="2020-05" db="EMBL/GenBank/DDBJ databases">
        <authorList>
            <person name="Chiriac C."/>
            <person name="Salcher M."/>
            <person name="Ghai R."/>
            <person name="Kavagutti S V."/>
        </authorList>
    </citation>
    <scope>NUCLEOTIDE SEQUENCE</scope>
</reference>
<dbReference type="GO" id="GO:0008311">
    <property type="term" value="F:double-stranded DNA 3'-5' DNA exonuclease activity"/>
    <property type="evidence" value="ECO:0007669"/>
    <property type="project" value="InterPro"/>
</dbReference>
<dbReference type="PANTHER" id="PTHR43250">
    <property type="entry name" value="EXODEOXYRIBONUCLEASE III"/>
    <property type="match status" value="1"/>
</dbReference>
<comment type="cofactor">
    <cofactor evidence="1">
        <name>Mg(2+)</name>
        <dbReference type="ChEBI" id="CHEBI:18420"/>
    </cofactor>
</comment>
<dbReference type="InterPro" id="IPR036691">
    <property type="entry name" value="Endo/exonu/phosph_ase_sf"/>
</dbReference>
<dbReference type="AlphaFoldDB" id="A0A6J6BVZ2"/>
<dbReference type="PROSITE" id="PS51435">
    <property type="entry name" value="AP_NUCLEASE_F1_4"/>
    <property type="match status" value="1"/>
</dbReference>
<dbReference type="Pfam" id="PF03372">
    <property type="entry name" value="Exo_endo_phos"/>
    <property type="match status" value="1"/>
</dbReference>
<proteinExistence type="inferred from homology"/>
<feature type="domain" description="Endonuclease/exonuclease/phosphatase" evidence="6">
    <location>
        <begin position="5"/>
        <end position="263"/>
    </location>
</feature>
<protein>
    <submittedName>
        <fullName evidence="7">Unannotated protein</fullName>
    </submittedName>
</protein>
<sequence>MFKVLTVNVNGIRATKKNGGVEWLESAGVDVMCLQEVRATHEQLHEAIAGSEFATWHVSHSPASELGRSGVAVLSREQPSAVRVGFNSEEFDHQGRWIEVDLDSPVGPLTVVSVYVPTGDADKPLKQAEKYRFLDAMDARLAALVTRASRTKRQVIVTGDFNVGHTELDIKNWKGNLKKAGFLADERAHFDTWFARDRWVDVHRRFAGEVAGPYTWWSWRGQAFDNDAGWRIDYLIATKALAAQCREVVVGRAPSYDTRWSDHAPVIATFGQ</sequence>
<dbReference type="InterPro" id="IPR004808">
    <property type="entry name" value="AP_endonuc_1"/>
</dbReference>
<dbReference type="GO" id="GO:0046872">
    <property type="term" value="F:metal ion binding"/>
    <property type="evidence" value="ECO:0007669"/>
    <property type="project" value="UniProtKB-KW"/>
</dbReference>
<dbReference type="SUPFAM" id="SSF56219">
    <property type="entry name" value="DNase I-like"/>
    <property type="match status" value="1"/>
</dbReference>
<dbReference type="GO" id="GO:0006281">
    <property type="term" value="P:DNA repair"/>
    <property type="evidence" value="ECO:0007669"/>
    <property type="project" value="InterPro"/>
</dbReference>
<evidence type="ECO:0000256" key="3">
    <source>
        <dbReference type="ARBA" id="ARBA00022723"/>
    </source>
</evidence>
<accession>A0A6J6BVZ2</accession>
<dbReference type="NCBIfam" id="TIGR00633">
    <property type="entry name" value="xth"/>
    <property type="match status" value="1"/>
</dbReference>
<gene>
    <name evidence="7" type="ORF">UFOPK1446_00531</name>
</gene>
<evidence type="ECO:0000259" key="6">
    <source>
        <dbReference type="Pfam" id="PF03372"/>
    </source>
</evidence>
<keyword evidence="5" id="KW-0460">Magnesium</keyword>
<dbReference type="InterPro" id="IPR005135">
    <property type="entry name" value="Endo/exonuclease/phosphatase"/>
</dbReference>
<keyword evidence="3" id="KW-0479">Metal-binding</keyword>
<evidence type="ECO:0000256" key="2">
    <source>
        <dbReference type="ARBA" id="ARBA00007092"/>
    </source>
</evidence>
<dbReference type="NCBIfam" id="TIGR00195">
    <property type="entry name" value="exoDNase_III"/>
    <property type="match status" value="1"/>
</dbReference>
<dbReference type="InterPro" id="IPR037493">
    <property type="entry name" value="ExoIII-like"/>
</dbReference>
<evidence type="ECO:0000256" key="4">
    <source>
        <dbReference type="ARBA" id="ARBA00022801"/>
    </source>
</evidence>
<dbReference type="Gene3D" id="3.60.10.10">
    <property type="entry name" value="Endonuclease/exonuclease/phosphatase"/>
    <property type="match status" value="1"/>
</dbReference>
<keyword evidence="4" id="KW-0378">Hydrolase</keyword>
<comment type="similarity">
    <text evidence="2">Belongs to the DNA repair enzymes AP/ExoA family.</text>
</comment>
<organism evidence="7">
    <name type="scientific">freshwater metagenome</name>
    <dbReference type="NCBI Taxonomy" id="449393"/>
    <lineage>
        <taxon>unclassified sequences</taxon>
        <taxon>metagenomes</taxon>
        <taxon>ecological metagenomes</taxon>
    </lineage>
</organism>
<evidence type="ECO:0000256" key="1">
    <source>
        <dbReference type="ARBA" id="ARBA00001946"/>
    </source>
</evidence>
<evidence type="ECO:0000256" key="5">
    <source>
        <dbReference type="ARBA" id="ARBA00022842"/>
    </source>
</evidence>
<dbReference type="PANTHER" id="PTHR43250:SF2">
    <property type="entry name" value="EXODEOXYRIBONUCLEASE III"/>
    <property type="match status" value="1"/>
</dbReference>
<dbReference type="EMBL" id="CAEZSO010000089">
    <property type="protein sequence ID" value="CAB4543370.1"/>
    <property type="molecule type" value="Genomic_DNA"/>
</dbReference>